<evidence type="ECO:0000256" key="6">
    <source>
        <dbReference type="PROSITE-ProRule" id="PRU00581"/>
    </source>
</evidence>
<keyword evidence="3 6" id="KW-0812">Transmembrane</keyword>
<keyword evidence="5 6" id="KW-0472">Membrane</keyword>
<evidence type="ECO:0000313" key="12">
    <source>
        <dbReference type="Proteomes" id="UP000594262"/>
    </source>
</evidence>
<feature type="signal peptide" evidence="9">
    <location>
        <begin position="1"/>
        <end position="21"/>
    </location>
</feature>
<name>A0A7M5X759_9CNID</name>
<reference evidence="11" key="1">
    <citation type="submission" date="2021-01" db="UniProtKB">
        <authorList>
            <consortium name="EnsemblMetazoa"/>
        </authorList>
    </citation>
    <scope>IDENTIFICATION</scope>
</reference>
<dbReference type="PANTHER" id="PTHR10838:SF20">
    <property type="entry name" value="SYNAPTOGYRIN"/>
    <property type="match status" value="1"/>
</dbReference>
<keyword evidence="12" id="KW-1185">Reference proteome</keyword>
<evidence type="ECO:0000256" key="3">
    <source>
        <dbReference type="ARBA" id="ARBA00022692"/>
    </source>
</evidence>
<dbReference type="EnsemblMetazoa" id="CLYHEMT017923.1">
    <property type="protein sequence ID" value="CLYHEMP017923.1"/>
    <property type="gene ID" value="CLYHEMG017923"/>
</dbReference>
<comment type="subcellular location">
    <subcellularLocation>
        <location evidence="1">Membrane</location>
        <topology evidence="1">Multi-pass membrane protein</topology>
    </subcellularLocation>
</comment>
<accession>A0A7M5X759</accession>
<organism evidence="11 12">
    <name type="scientific">Clytia hemisphaerica</name>
    <dbReference type="NCBI Taxonomy" id="252671"/>
    <lineage>
        <taxon>Eukaryota</taxon>
        <taxon>Metazoa</taxon>
        <taxon>Cnidaria</taxon>
        <taxon>Hydrozoa</taxon>
        <taxon>Hydroidolina</taxon>
        <taxon>Leptothecata</taxon>
        <taxon>Obeliida</taxon>
        <taxon>Clytiidae</taxon>
        <taxon>Clytia</taxon>
    </lineage>
</organism>
<evidence type="ECO:0000256" key="9">
    <source>
        <dbReference type="SAM" id="SignalP"/>
    </source>
</evidence>
<proteinExistence type="inferred from homology"/>
<dbReference type="AlphaFoldDB" id="A0A7M5X759"/>
<feature type="region of interest" description="Disordered" evidence="7">
    <location>
        <begin position="226"/>
        <end position="296"/>
    </location>
</feature>
<evidence type="ECO:0000256" key="4">
    <source>
        <dbReference type="ARBA" id="ARBA00022989"/>
    </source>
</evidence>
<feature type="transmembrane region" description="Helical" evidence="8">
    <location>
        <begin position="81"/>
        <end position="102"/>
    </location>
</feature>
<evidence type="ECO:0000313" key="11">
    <source>
        <dbReference type="EnsemblMetazoa" id="CLYHEMP017923.1"/>
    </source>
</evidence>
<feature type="transmembrane region" description="Helical" evidence="8">
    <location>
        <begin position="154"/>
        <end position="176"/>
    </location>
</feature>
<feature type="transmembrane region" description="Helical" evidence="8">
    <location>
        <begin position="196"/>
        <end position="216"/>
    </location>
</feature>
<feature type="chain" id="PRO_5029521139" description="MARVEL domain-containing protein" evidence="9">
    <location>
        <begin position="22"/>
        <end position="296"/>
    </location>
</feature>
<dbReference type="InterPro" id="IPR008253">
    <property type="entry name" value="Marvel"/>
</dbReference>
<dbReference type="Pfam" id="PF01284">
    <property type="entry name" value="MARVEL"/>
    <property type="match status" value="1"/>
</dbReference>
<evidence type="ECO:0000256" key="7">
    <source>
        <dbReference type="SAM" id="MobiDB-lite"/>
    </source>
</evidence>
<feature type="transmembrane region" description="Helical" evidence="8">
    <location>
        <begin position="122"/>
        <end position="142"/>
    </location>
</feature>
<evidence type="ECO:0000256" key="2">
    <source>
        <dbReference type="ARBA" id="ARBA00010252"/>
    </source>
</evidence>
<evidence type="ECO:0000256" key="5">
    <source>
        <dbReference type="ARBA" id="ARBA00023136"/>
    </source>
</evidence>
<dbReference type="OrthoDB" id="10041611at2759"/>
<keyword evidence="9" id="KW-0732">Signal</keyword>
<evidence type="ECO:0000259" key="10">
    <source>
        <dbReference type="PROSITE" id="PS51225"/>
    </source>
</evidence>
<dbReference type="GO" id="GO:0031594">
    <property type="term" value="C:neuromuscular junction"/>
    <property type="evidence" value="ECO:0007669"/>
    <property type="project" value="TreeGrafter"/>
</dbReference>
<evidence type="ECO:0000256" key="8">
    <source>
        <dbReference type="SAM" id="Phobius"/>
    </source>
</evidence>
<dbReference type="Proteomes" id="UP000594262">
    <property type="component" value="Unplaced"/>
</dbReference>
<dbReference type="InterPro" id="IPR016579">
    <property type="entry name" value="Synaptogyrin"/>
</dbReference>
<feature type="domain" description="MARVEL" evidence="10">
    <location>
        <begin position="74"/>
        <end position="220"/>
    </location>
</feature>
<dbReference type="PROSITE" id="PS51225">
    <property type="entry name" value="MARVEL"/>
    <property type="match status" value="1"/>
</dbReference>
<feature type="compositionally biased region" description="Polar residues" evidence="7">
    <location>
        <begin position="230"/>
        <end position="246"/>
    </location>
</feature>
<dbReference type="PANTHER" id="PTHR10838">
    <property type="entry name" value="SYNAPTOGYRIN"/>
    <property type="match status" value="1"/>
</dbReference>
<sequence>GFNRKEAAALPLFLILNFYLACEEQRILIERIVLYGLDSVTFYEIKKKINLIMEEQGQSYGSSYSGSDFDFVEFIKRPLTICRLLCILFAIVVFGCISAGGYDDASKHCVFNRNKNACQYGVAIGVIAFLACLLFLAVDAQFDSISNTVNRRHLVTADLGFSAFWTFLWFVGFCFLADQWRKSPMQSQNVTNHARAAIAFSFFSIFTWIALSLMAYQRYRQGDGFERTHQQPASGGDYNTANQGGYNKSPYASFPHPGEDESAQQSYQSQPFGVPEQPFGVPPSQPVKTEYSVPEY</sequence>
<protein>
    <recommendedName>
        <fullName evidence="10">MARVEL domain-containing protein</fullName>
    </recommendedName>
</protein>
<comment type="similarity">
    <text evidence="2">Belongs to the synaptogyrin family.</text>
</comment>
<keyword evidence="4 8" id="KW-1133">Transmembrane helix</keyword>
<dbReference type="GO" id="GO:0030672">
    <property type="term" value="C:synaptic vesicle membrane"/>
    <property type="evidence" value="ECO:0007669"/>
    <property type="project" value="TreeGrafter"/>
</dbReference>
<evidence type="ECO:0000256" key="1">
    <source>
        <dbReference type="ARBA" id="ARBA00004141"/>
    </source>
</evidence>